<dbReference type="AlphaFoldDB" id="A0A845A4C6"/>
<feature type="compositionally biased region" description="Basic and acidic residues" evidence="1">
    <location>
        <begin position="28"/>
        <end position="37"/>
    </location>
</feature>
<dbReference type="Pfam" id="PF11067">
    <property type="entry name" value="DUF2868"/>
    <property type="match status" value="1"/>
</dbReference>
<feature type="region of interest" description="Disordered" evidence="1">
    <location>
        <begin position="28"/>
        <end position="47"/>
    </location>
</feature>
<keyword evidence="2" id="KW-0812">Transmembrane</keyword>
<name>A0A845A4C6_9SPHN</name>
<feature type="transmembrane region" description="Helical" evidence="2">
    <location>
        <begin position="81"/>
        <end position="100"/>
    </location>
</feature>
<dbReference type="EMBL" id="WTYH01000001">
    <property type="protein sequence ID" value="MXO94520.1"/>
    <property type="molecule type" value="Genomic_DNA"/>
</dbReference>
<evidence type="ECO:0000313" key="3">
    <source>
        <dbReference type="EMBL" id="MXO94520.1"/>
    </source>
</evidence>
<feature type="transmembrane region" description="Helical" evidence="2">
    <location>
        <begin position="275"/>
        <end position="296"/>
    </location>
</feature>
<feature type="transmembrane region" description="Helical" evidence="2">
    <location>
        <begin position="112"/>
        <end position="132"/>
    </location>
</feature>
<sequence>MTEDEARAVELVRAIELEDRDRTLFTAEDRSQADARARAAAGDPGSKTARERLLATRAQFAAARLTTRHPGMERLLAKSRWPGWLGVGLPLLGLVLGVLANEFGTDQRLDLLAVPLLGTVAWNLLVYLWLALSAITGKRHAAAPVLELAAEITGRRKGDFENGTALQRAADGFRRRWAELTARLSAARLARTLHLGAALFAAGLIGGIYARALVIEYRAGWESTFLGPEAVHALLLAVLGPASALSGVPVPPVEEIAAMRWRGDDLSGVNAGPWIHLYTLTVGALVVLPRLALAAFEGAGAMRLARTLPVAGRGDFYVRRLLRSAGGHPGRARVTPYAYRPGEETERRLRSALTAALGDGAAVTFDTPVDYGAEEAWLARHDKAGGGDPEEDYHLLLFTLSATPEAENHGEIARRIAAEIARVRPGTVLAAVVDEAPFRAHFAGQAGLDQRIATRLAAWRDVLGPAGIAPIGLDLSRSDELAVSGALAERLEAALLRDGDLAA</sequence>
<proteinExistence type="predicted"/>
<protein>
    <submittedName>
        <fullName evidence="3">DUF2868 domain-containing protein</fullName>
    </submittedName>
</protein>
<comment type="caution">
    <text evidence="3">The sequence shown here is derived from an EMBL/GenBank/DDBJ whole genome shotgun (WGS) entry which is preliminary data.</text>
</comment>
<accession>A0A845A4C6</accession>
<keyword evidence="4" id="KW-1185">Reference proteome</keyword>
<keyword evidence="2" id="KW-0472">Membrane</keyword>
<feature type="transmembrane region" description="Helical" evidence="2">
    <location>
        <begin position="193"/>
        <end position="214"/>
    </location>
</feature>
<dbReference type="RefSeq" id="WP_131451151.1">
    <property type="nucleotide sequence ID" value="NZ_BMJK01000001.1"/>
</dbReference>
<evidence type="ECO:0000256" key="2">
    <source>
        <dbReference type="SAM" id="Phobius"/>
    </source>
</evidence>
<dbReference type="Proteomes" id="UP000460626">
    <property type="component" value="Unassembled WGS sequence"/>
</dbReference>
<keyword evidence="2" id="KW-1133">Transmembrane helix</keyword>
<evidence type="ECO:0000313" key="4">
    <source>
        <dbReference type="Proteomes" id="UP000460626"/>
    </source>
</evidence>
<organism evidence="3 4">
    <name type="scientific">Aurantiacibacter arachoides</name>
    <dbReference type="NCBI Taxonomy" id="1850444"/>
    <lineage>
        <taxon>Bacteria</taxon>
        <taxon>Pseudomonadati</taxon>
        <taxon>Pseudomonadota</taxon>
        <taxon>Alphaproteobacteria</taxon>
        <taxon>Sphingomonadales</taxon>
        <taxon>Erythrobacteraceae</taxon>
        <taxon>Aurantiacibacter</taxon>
    </lineage>
</organism>
<evidence type="ECO:0000256" key="1">
    <source>
        <dbReference type="SAM" id="MobiDB-lite"/>
    </source>
</evidence>
<dbReference type="InterPro" id="IPR021296">
    <property type="entry name" value="DUF2868"/>
</dbReference>
<reference evidence="3 4" key="1">
    <citation type="submission" date="2019-12" db="EMBL/GenBank/DDBJ databases">
        <title>Genomic-based taxomic classification of the family Erythrobacteraceae.</title>
        <authorList>
            <person name="Xu L."/>
        </authorList>
    </citation>
    <scope>NUCLEOTIDE SEQUENCE [LARGE SCALE GENOMIC DNA]</scope>
    <source>
        <strain evidence="3 4">RC4-10-4</strain>
    </source>
</reference>
<dbReference type="OrthoDB" id="4998316at2"/>
<gene>
    <name evidence="3" type="ORF">GRI62_13025</name>
</gene>